<dbReference type="EMBL" id="CP045351">
    <property type="protein sequence ID" value="QFT27730.1"/>
    <property type="molecule type" value="Genomic_DNA"/>
</dbReference>
<dbReference type="PRINTS" id="PR01595">
    <property type="entry name" value="SYCDCHAPRONE"/>
</dbReference>
<keyword evidence="3" id="KW-0614">Plasmid</keyword>
<gene>
    <name evidence="3" type="primary">sicA</name>
    <name evidence="3" type="ORF">FIV01_15185</name>
</gene>
<dbReference type="InterPro" id="IPR005415">
    <property type="entry name" value="T3SS_Ca_resp_chp_LcrH/SycD"/>
</dbReference>
<dbReference type="RefSeq" id="WP_152431819.1">
    <property type="nucleotide sequence ID" value="NZ_CBCSDK010000010.1"/>
</dbReference>
<dbReference type="InterPro" id="IPR011990">
    <property type="entry name" value="TPR-like_helical_dom_sf"/>
</dbReference>
<accession>A0A5P9CND5</accession>
<evidence type="ECO:0000256" key="2">
    <source>
        <dbReference type="ARBA" id="ARBA00023186"/>
    </source>
</evidence>
<dbReference type="AlphaFoldDB" id="A0A5P9CND5"/>
<keyword evidence="2" id="KW-0143">Chaperone</keyword>
<evidence type="ECO:0000313" key="4">
    <source>
        <dbReference type="Proteomes" id="UP000326936"/>
    </source>
</evidence>
<dbReference type="NCBIfam" id="TIGR02552">
    <property type="entry name" value="LcrH_SycD"/>
    <property type="match status" value="1"/>
</dbReference>
<protein>
    <submittedName>
        <fullName evidence="3">Chaperone protein SicA</fullName>
    </submittedName>
</protein>
<dbReference type="InterPro" id="IPR011716">
    <property type="entry name" value="TPR-3"/>
</dbReference>
<keyword evidence="4" id="KW-1185">Reference proteome</keyword>
<dbReference type="KEGG" id="vaq:FIV01_15185"/>
<comment type="similarity">
    <text evidence="1">Belongs to the LcrH/SycD chaperone family.</text>
</comment>
<dbReference type="Proteomes" id="UP000326936">
    <property type="component" value="Plasmid pTHAF100_a"/>
</dbReference>
<dbReference type="Pfam" id="PF07720">
    <property type="entry name" value="TPR_3"/>
    <property type="match status" value="1"/>
</dbReference>
<dbReference type="OrthoDB" id="8591320at2"/>
<evidence type="ECO:0000313" key="3">
    <source>
        <dbReference type="EMBL" id="QFT27730.1"/>
    </source>
</evidence>
<dbReference type="SUPFAM" id="SSF48452">
    <property type="entry name" value="TPR-like"/>
    <property type="match status" value="1"/>
</dbReference>
<name>A0A5P9CND5_9VIBR</name>
<dbReference type="Gene3D" id="1.25.40.10">
    <property type="entry name" value="Tetratricopeptide repeat domain"/>
    <property type="match status" value="1"/>
</dbReference>
<evidence type="ECO:0000256" key="1">
    <source>
        <dbReference type="ARBA" id="ARBA00010244"/>
    </source>
</evidence>
<dbReference type="InterPro" id="IPR016379">
    <property type="entry name" value="T3SS_Ca_resp_chp_LcrH/SycD_sub"/>
</dbReference>
<proteinExistence type="inferred from homology"/>
<sequence length="158" mass="17898">MEEESVKNCTQEDILQYLKGGGTLAELHEFSPTTLETVYHAAFNYYNMGSYEEAVSIFQFLCAFDHFKVKYFIGLGSCLFMLKQYDSAIETYSYAGLIDGDDPRPPYYSAKCHLMLGKHQAAASGFFAASQMSGNYNQFDDICADAKRRYKKMNLIEG</sequence>
<geneLocation type="plasmid" evidence="4">
    <name>pthaf100_a</name>
</geneLocation>
<reference evidence="3 4" key="1">
    <citation type="submission" date="2019-10" db="EMBL/GenBank/DDBJ databases">
        <title>Complete genome sequence of Vibrio sp. strain THAF100, isolated from non-filtered water from the water column of tank 6 of a marine aquarium containing stony-coral fragments. Water maintained at 26 degree C.</title>
        <authorList>
            <person name="Ruckert C."/>
            <person name="Franco A."/>
            <person name="Kalinowski J."/>
            <person name="Glaeser S."/>
        </authorList>
    </citation>
    <scope>NUCLEOTIDE SEQUENCE [LARGE SCALE GENOMIC DNA]</scope>
    <source>
        <strain evidence="3 4">THAF100</strain>
        <plasmid evidence="4">pthaf100_a</plasmid>
    </source>
</reference>
<dbReference type="PIRSF" id="PIRSF003165">
    <property type="entry name" value="Chaperone_SicA"/>
    <property type="match status" value="1"/>
</dbReference>
<organism evidence="3 4">
    <name type="scientific">Vibrio aquimaris</name>
    <dbReference type="NCBI Taxonomy" id="2587862"/>
    <lineage>
        <taxon>Bacteria</taxon>
        <taxon>Pseudomonadati</taxon>
        <taxon>Pseudomonadota</taxon>
        <taxon>Gammaproteobacteria</taxon>
        <taxon>Vibrionales</taxon>
        <taxon>Vibrionaceae</taxon>
        <taxon>Vibrio</taxon>
    </lineage>
</organism>